<sequence>MTDPVRLAHVQGLVGSDLAGEMLQTLRELGGEGRRKDLIDAAIARHGWSPDELAVGPARRGTAQKTRVRLAYDDALDVLKLRGDLESTGVYGHWRLTERALESSAPAVAGAVEPVAPHRFGRVYLASVGVSGAPVDDNYDPAAFEHLWFASTSKQVEKGGHVFIVGVDLQGAILGLYRVESGGMQTNVPHPTDSVRWRYSLRVTPLASVRASDARRVAGVRAPQGNLVRAKSELVDELYAALADHALPQADESSAAADVGVAEVLEVPGPEVVLRRPRLFDPDRAPTPAEVSEQTWVGGGEALALQEKARQGHHEILARLAGHLQHQGWSLAEEIPMAVDLWSTSPHVGRVLFEAKTVREQNVVKQSRAGLAQLLEYRLLHGAPTDALCLVTDAPLPAERASLLQDLDVAVLVVDEHGWVAQNARARELELGEDTPAAADEPTGAARHRDLIGASSL</sequence>
<organism evidence="2">
    <name type="scientific">freshwater metagenome</name>
    <dbReference type="NCBI Taxonomy" id="449393"/>
    <lineage>
        <taxon>unclassified sequences</taxon>
        <taxon>metagenomes</taxon>
        <taxon>ecological metagenomes</taxon>
    </lineage>
</organism>
<evidence type="ECO:0000256" key="1">
    <source>
        <dbReference type="SAM" id="MobiDB-lite"/>
    </source>
</evidence>
<reference evidence="2" key="1">
    <citation type="submission" date="2020-05" db="EMBL/GenBank/DDBJ databases">
        <authorList>
            <person name="Chiriac C."/>
            <person name="Salcher M."/>
            <person name="Ghai R."/>
            <person name="Kavagutti S V."/>
        </authorList>
    </citation>
    <scope>NUCLEOTIDE SEQUENCE</scope>
</reference>
<dbReference type="AlphaFoldDB" id="A0A6J7FPB0"/>
<evidence type="ECO:0000313" key="2">
    <source>
        <dbReference type="EMBL" id="CAB4897337.1"/>
    </source>
</evidence>
<protein>
    <submittedName>
        <fullName evidence="2">Unannotated protein</fullName>
    </submittedName>
</protein>
<feature type="region of interest" description="Disordered" evidence="1">
    <location>
        <begin position="431"/>
        <end position="457"/>
    </location>
</feature>
<dbReference type="EMBL" id="CAFBMK010000012">
    <property type="protein sequence ID" value="CAB4897337.1"/>
    <property type="molecule type" value="Genomic_DNA"/>
</dbReference>
<name>A0A6J7FPB0_9ZZZZ</name>
<proteinExistence type="predicted"/>
<gene>
    <name evidence="2" type="ORF">UFOPK3564_00374</name>
</gene>
<accession>A0A6J7FPB0</accession>